<evidence type="ECO:0000259" key="6">
    <source>
        <dbReference type="PROSITE" id="PS50960"/>
    </source>
</evidence>
<accession>A0A8H4RNF6</accession>
<proteinExistence type="predicted"/>
<dbReference type="InterPro" id="IPR007889">
    <property type="entry name" value="HTH_Psq"/>
</dbReference>
<dbReference type="PANTHER" id="PTHR19303">
    <property type="entry name" value="TRANSPOSON"/>
    <property type="match status" value="1"/>
</dbReference>
<evidence type="ECO:0008006" key="10">
    <source>
        <dbReference type="Google" id="ProtNLM"/>
    </source>
</evidence>
<dbReference type="PROSITE" id="PS50960">
    <property type="entry name" value="HTH_PSQ"/>
    <property type="match status" value="1"/>
</dbReference>
<comment type="subcellular location">
    <subcellularLocation>
        <location evidence="1 4">Nucleus</location>
    </subcellularLocation>
</comment>
<gene>
    <name evidence="8" type="ORF">G7Y89_g6669</name>
</gene>
<dbReference type="GO" id="GO:0005634">
    <property type="term" value="C:nucleus"/>
    <property type="evidence" value="ECO:0007669"/>
    <property type="project" value="UniProtKB-SubCell"/>
</dbReference>
<dbReference type="PANTHER" id="PTHR19303:SF74">
    <property type="entry name" value="POGO TRANSPOSABLE ELEMENT WITH KRAB DOMAIN"/>
    <property type="match status" value="1"/>
</dbReference>
<reference evidence="8 9" key="1">
    <citation type="submission" date="2020-03" db="EMBL/GenBank/DDBJ databases">
        <title>Draft Genome Sequence of Cudoniella acicularis.</title>
        <authorList>
            <person name="Buettner E."/>
            <person name="Kellner H."/>
        </authorList>
    </citation>
    <scope>NUCLEOTIDE SEQUENCE [LARGE SCALE GENOMIC DNA]</scope>
    <source>
        <strain evidence="8 9">DSM 108380</strain>
    </source>
</reference>
<dbReference type="SMART" id="SM00674">
    <property type="entry name" value="CENPB"/>
    <property type="match status" value="1"/>
</dbReference>
<evidence type="ECO:0000259" key="7">
    <source>
        <dbReference type="PROSITE" id="PS51253"/>
    </source>
</evidence>
<dbReference type="Proteomes" id="UP000566819">
    <property type="component" value="Unassembled WGS sequence"/>
</dbReference>
<dbReference type="Pfam" id="PF03221">
    <property type="entry name" value="HTH_Tnp_Tc5"/>
    <property type="match status" value="1"/>
</dbReference>
<feature type="compositionally biased region" description="Polar residues" evidence="5">
    <location>
        <begin position="320"/>
        <end position="329"/>
    </location>
</feature>
<protein>
    <recommendedName>
        <fullName evidence="10">Transposase</fullName>
    </recommendedName>
</protein>
<evidence type="ECO:0000256" key="5">
    <source>
        <dbReference type="SAM" id="MobiDB-lite"/>
    </source>
</evidence>
<dbReference type="Gene3D" id="1.10.10.60">
    <property type="entry name" value="Homeodomain-like"/>
    <property type="match status" value="1"/>
</dbReference>
<sequence length="338" mass="38349">MKRIYTEEDVMRALDAVAGGATISGASRDYGVPRGTLQERLKGRQSHQEAARHLQKLSPVQEKRLTDWVLVQESLGLSPTHTQIKDFAQRILATRGDTTTLGKKWLRAFLKRNPIHKTKKQVRIDSVRINGATTDIIKAWFQKLEVPEIKAIKPHHRWNMDEAGIMEGQGINGLVAGSTDRRFIQRKQPGSKGWTSFIKCVSATGVTLPPLVIFKGKTVQQQWFPTNLDSYKNWQFTATENGWTSDETALEKVVKGFDEKDFDLAQANLRIKQLEARVEQLEPRKRRRVKTSPNSKFADIRAIRQAQIEAGDREIEEDNSNIAVDSDSTVDYVEVQES</sequence>
<keyword evidence="9" id="KW-1185">Reference proteome</keyword>
<comment type="caution">
    <text evidence="8">The sequence shown here is derived from an EMBL/GenBank/DDBJ whole genome shotgun (WGS) entry which is preliminary data.</text>
</comment>
<feature type="domain" description="HTH CENPB-type" evidence="7">
    <location>
        <begin position="49"/>
        <end position="119"/>
    </location>
</feature>
<evidence type="ECO:0000256" key="3">
    <source>
        <dbReference type="ARBA" id="ARBA00023242"/>
    </source>
</evidence>
<dbReference type="EMBL" id="JAAMPI010000441">
    <property type="protein sequence ID" value="KAF4631462.1"/>
    <property type="molecule type" value="Genomic_DNA"/>
</dbReference>
<name>A0A8H4RNF6_9HELO</name>
<dbReference type="Pfam" id="PF03184">
    <property type="entry name" value="DDE_1"/>
    <property type="match status" value="1"/>
</dbReference>
<feature type="DNA-binding region" description="H-T-H motif" evidence="4">
    <location>
        <begin position="23"/>
        <end position="43"/>
    </location>
</feature>
<evidence type="ECO:0000313" key="8">
    <source>
        <dbReference type="EMBL" id="KAF4631462.1"/>
    </source>
</evidence>
<feature type="domain" description="HTH psq-type" evidence="6">
    <location>
        <begin position="1"/>
        <end position="47"/>
    </location>
</feature>
<dbReference type="Pfam" id="PF05225">
    <property type="entry name" value="HTH_psq"/>
    <property type="match status" value="1"/>
</dbReference>
<dbReference type="InterPro" id="IPR009057">
    <property type="entry name" value="Homeodomain-like_sf"/>
</dbReference>
<dbReference type="SUPFAM" id="SSF46689">
    <property type="entry name" value="Homeodomain-like"/>
    <property type="match status" value="1"/>
</dbReference>
<evidence type="ECO:0000256" key="2">
    <source>
        <dbReference type="ARBA" id="ARBA00023125"/>
    </source>
</evidence>
<organism evidence="8 9">
    <name type="scientific">Cudoniella acicularis</name>
    <dbReference type="NCBI Taxonomy" id="354080"/>
    <lineage>
        <taxon>Eukaryota</taxon>
        <taxon>Fungi</taxon>
        <taxon>Dikarya</taxon>
        <taxon>Ascomycota</taxon>
        <taxon>Pezizomycotina</taxon>
        <taxon>Leotiomycetes</taxon>
        <taxon>Helotiales</taxon>
        <taxon>Tricladiaceae</taxon>
        <taxon>Cudoniella</taxon>
    </lineage>
</organism>
<dbReference type="GO" id="GO:0003677">
    <property type="term" value="F:DNA binding"/>
    <property type="evidence" value="ECO:0007669"/>
    <property type="project" value="UniProtKB-UniRule"/>
</dbReference>
<dbReference type="InterPro" id="IPR006600">
    <property type="entry name" value="HTH_CenpB_DNA-bd_dom"/>
</dbReference>
<dbReference type="InterPro" id="IPR050863">
    <property type="entry name" value="CenT-Element_Derived"/>
</dbReference>
<dbReference type="InterPro" id="IPR004875">
    <property type="entry name" value="DDE_SF_endonuclease_dom"/>
</dbReference>
<keyword evidence="3 4" id="KW-0539">Nucleus</keyword>
<evidence type="ECO:0000256" key="4">
    <source>
        <dbReference type="PROSITE-ProRule" id="PRU00320"/>
    </source>
</evidence>
<keyword evidence="2 4" id="KW-0238">DNA-binding</keyword>
<dbReference type="OrthoDB" id="3554391at2759"/>
<evidence type="ECO:0000256" key="1">
    <source>
        <dbReference type="ARBA" id="ARBA00004123"/>
    </source>
</evidence>
<feature type="region of interest" description="Disordered" evidence="5">
    <location>
        <begin position="318"/>
        <end position="338"/>
    </location>
</feature>
<evidence type="ECO:0000313" key="9">
    <source>
        <dbReference type="Proteomes" id="UP000566819"/>
    </source>
</evidence>
<dbReference type="PROSITE" id="PS51253">
    <property type="entry name" value="HTH_CENPB"/>
    <property type="match status" value="1"/>
</dbReference>
<dbReference type="AlphaFoldDB" id="A0A8H4RNF6"/>